<evidence type="ECO:0000256" key="2">
    <source>
        <dbReference type="ARBA" id="ARBA00008978"/>
    </source>
</evidence>
<dbReference type="Pfam" id="PF04722">
    <property type="entry name" value="Ssu72"/>
    <property type="match status" value="1"/>
</dbReference>
<dbReference type="Gramene" id="CMK082CT">
    <property type="protein sequence ID" value="CMK082CT"/>
    <property type="gene ID" value="CMK082C"/>
</dbReference>
<name>M1VHQ9_CYAM1</name>
<dbReference type="RefSeq" id="XP_005536509.1">
    <property type="nucleotide sequence ID" value="XM_005536452.1"/>
</dbReference>
<dbReference type="PANTHER" id="PTHR20383">
    <property type="entry name" value="RNA POLYMERASE II SUBUNIT A C-TERMINAL DOMAIN PHOSPHATASE"/>
    <property type="match status" value="1"/>
</dbReference>
<sequence>MDREVRPSLRFAMVCASNMNRSMESHALLQKRGFNVWSFGTGANVKLPGTAPDKPIVYNFRVPYREIYEELRAQNEEYFRNASVLPMLERNMAVKPAPERWQDREASRQHFDVVVSFEERVFEAILEDCQQREPVDFELMHVINLEVRDTYADAAEGAVLALHLCELLEAALQSRADSGRYSEPVLMDSGHDASDPVERVLYAFEDRTGRRLLYSPQYS</sequence>
<dbReference type="eggNOG" id="KOG2424">
    <property type="taxonomic scope" value="Eukaryota"/>
</dbReference>
<dbReference type="EMBL" id="AP006493">
    <property type="protein sequence ID" value="BAM80473.1"/>
    <property type="molecule type" value="Genomic_DNA"/>
</dbReference>
<evidence type="ECO:0000256" key="6">
    <source>
        <dbReference type="ARBA" id="ARBA00023242"/>
    </source>
</evidence>
<comment type="catalytic activity">
    <reaction evidence="8 9">
        <text>O-phospho-L-threonyl-[protein] + H2O = L-threonyl-[protein] + phosphate</text>
        <dbReference type="Rhea" id="RHEA:47004"/>
        <dbReference type="Rhea" id="RHEA-COMP:11060"/>
        <dbReference type="Rhea" id="RHEA-COMP:11605"/>
        <dbReference type="ChEBI" id="CHEBI:15377"/>
        <dbReference type="ChEBI" id="CHEBI:30013"/>
        <dbReference type="ChEBI" id="CHEBI:43474"/>
        <dbReference type="ChEBI" id="CHEBI:61977"/>
        <dbReference type="EC" id="3.1.3.16"/>
    </reaction>
</comment>
<evidence type="ECO:0000256" key="8">
    <source>
        <dbReference type="ARBA" id="ARBA00048336"/>
    </source>
</evidence>
<accession>M1VHQ9</accession>
<evidence type="ECO:0000256" key="4">
    <source>
        <dbReference type="ARBA" id="ARBA00022801"/>
    </source>
</evidence>
<comment type="subcellular location">
    <subcellularLocation>
        <location evidence="1 9">Nucleus</location>
    </subcellularLocation>
</comment>
<dbReference type="InterPro" id="IPR006811">
    <property type="entry name" value="RNA_pol_II_suA"/>
</dbReference>
<dbReference type="Proteomes" id="UP000007014">
    <property type="component" value="Chromosome 11"/>
</dbReference>
<dbReference type="Gene3D" id="3.40.50.2300">
    <property type="match status" value="1"/>
</dbReference>
<dbReference type="GO" id="GO:0005634">
    <property type="term" value="C:nucleus"/>
    <property type="evidence" value="ECO:0007669"/>
    <property type="project" value="UniProtKB-SubCell"/>
</dbReference>
<proteinExistence type="inferred from homology"/>
<comment type="function">
    <text evidence="9">Protein phosphatase that catalyzes the dephosphorylation of the C-terminal domain of RNA polymerase II. Plays a role in RNA processing and termination.</text>
</comment>
<keyword evidence="11" id="KW-1185">Reference proteome</keyword>
<organism evidence="10 11">
    <name type="scientific">Cyanidioschyzon merolae (strain NIES-3377 / 10D)</name>
    <name type="common">Unicellular red alga</name>
    <dbReference type="NCBI Taxonomy" id="280699"/>
    <lineage>
        <taxon>Eukaryota</taxon>
        <taxon>Rhodophyta</taxon>
        <taxon>Bangiophyceae</taxon>
        <taxon>Cyanidiales</taxon>
        <taxon>Cyanidiaceae</taxon>
        <taxon>Cyanidioschyzon</taxon>
    </lineage>
</organism>
<dbReference type="FunFam" id="3.40.50.2300:FF:000039">
    <property type="entry name" value="RNA polymerase II subunit A C-terminal domain phosphatase"/>
    <property type="match status" value="1"/>
</dbReference>
<evidence type="ECO:0000256" key="3">
    <source>
        <dbReference type="ARBA" id="ARBA00022664"/>
    </source>
</evidence>
<comment type="catalytic activity">
    <reaction evidence="7 9">
        <text>O-phospho-L-seryl-[protein] + H2O = L-seryl-[protein] + phosphate</text>
        <dbReference type="Rhea" id="RHEA:20629"/>
        <dbReference type="Rhea" id="RHEA-COMP:9863"/>
        <dbReference type="Rhea" id="RHEA-COMP:11604"/>
        <dbReference type="ChEBI" id="CHEBI:15377"/>
        <dbReference type="ChEBI" id="CHEBI:29999"/>
        <dbReference type="ChEBI" id="CHEBI:43474"/>
        <dbReference type="ChEBI" id="CHEBI:83421"/>
        <dbReference type="EC" id="3.1.3.16"/>
    </reaction>
</comment>
<evidence type="ECO:0000256" key="9">
    <source>
        <dbReference type="RuleBase" id="RU369031"/>
    </source>
</evidence>
<dbReference type="HOGENOM" id="CLU_062463_2_1_1"/>
<dbReference type="OMA" id="PNCYEFG"/>
<dbReference type="AlphaFoldDB" id="M1VHQ9"/>
<evidence type="ECO:0000313" key="11">
    <source>
        <dbReference type="Proteomes" id="UP000007014"/>
    </source>
</evidence>
<dbReference type="GeneID" id="16994442"/>
<dbReference type="EC" id="3.1.3.16" evidence="9"/>
<gene>
    <name evidence="10" type="ORF">CYME_CMK082C</name>
</gene>
<reference evidence="10 11" key="1">
    <citation type="journal article" date="2004" name="Nature">
        <title>Genome sequence of the ultrasmall unicellular red alga Cyanidioschyzon merolae 10D.</title>
        <authorList>
            <person name="Matsuzaki M."/>
            <person name="Misumi O."/>
            <person name="Shin-i T."/>
            <person name="Maruyama S."/>
            <person name="Takahara M."/>
            <person name="Miyagishima S."/>
            <person name="Mori T."/>
            <person name="Nishida K."/>
            <person name="Yagisawa F."/>
            <person name="Nishida K."/>
            <person name="Yoshida Y."/>
            <person name="Nishimura Y."/>
            <person name="Nakao S."/>
            <person name="Kobayashi T."/>
            <person name="Momoyama Y."/>
            <person name="Higashiyama T."/>
            <person name="Minoda A."/>
            <person name="Sano M."/>
            <person name="Nomoto H."/>
            <person name="Oishi K."/>
            <person name="Hayashi H."/>
            <person name="Ohta F."/>
            <person name="Nishizaka S."/>
            <person name="Haga S."/>
            <person name="Miura S."/>
            <person name="Morishita T."/>
            <person name="Kabeya Y."/>
            <person name="Terasawa K."/>
            <person name="Suzuki Y."/>
            <person name="Ishii Y."/>
            <person name="Asakawa S."/>
            <person name="Takano H."/>
            <person name="Ohta N."/>
            <person name="Kuroiwa H."/>
            <person name="Tanaka K."/>
            <person name="Shimizu N."/>
            <person name="Sugano S."/>
            <person name="Sato N."/>
            <person name="Nozaki H."/>
            <person name="Ogasawara N."/>
            <person name="Kohara Y."/>
            <person name="Kuroiwa T."/>
        </authorList>
    </citation>
    <scope>NUCLEOTIDE SEQUENCE [LARGE SCALE GENOMIC DNA]</scope>
    <source>
        <strain evidence="10 11">10D</strain>
    </source>
</reference>
<dbReference type="GO" id="GO:0031124">
    <property type="term" value="P:mRNA 3'-end processing"/>
    <property type="evidence" value="ECO:0007669"/>
    <property type="project" value="UniProtKB-ARBA"/>
</dbReference>
<evidence type="ECO:0000256" key="5">
    <source>
        <dbReference type="ARBA" id="ARBA00022912"/>
    </source>
</evidence>
<keyword evidence="3 9" id="KW-0507">mRNA processing</keyword>
<dbReference type="GO" id="GO:0008420">
    <property type="term" value="F:RNA polymerase II CTD heptapeptide repeat phosphatase activity"/>
    <property type="evidence" value="ECO:0007669"/>
    <property type="project" value="UniProtKB-ARBA"/>
</dbReference>
<evidence type="ECO:0000313" key="10">
    <source>
        <dbReference type="EMBL" id="BAM80473.1"/>
    </source>
</evidence>
<keyword evidence="5 9" id="KW-0904">Protein phosphatase</keyword>
<protein>
    <recommendedName>
        <fullName evidence="9">RNA polymerase II subunit A C-terminal domain phosphatase SSU72</fullName>
        <shortName evidence="9">CTD phosphatase SSU72</shortName>
        <ecNumber evidence="9">3.1.3.16</ecNumber>
    </recommendedName>
</protein>
<dbReference type="OrthoDB" id="57957at2759"/>
<keyword evidence="6 9" id="KW-0539">Nucleus</keyword>
<evidence type="ECO:0000256" key="1">
    <source>
        <dbReference type="ARBA" id="ARBA00004123"/>
    </source>
</evidence>
<comment type="similarity">
    <text evidence="2 9">Belongs to the SSU72 phosphatase family.</text>
</comment>
<dbReference type="STRING" id="280699.M1VHQ9"/>
<dbReference type="KEGG" id="cme:CYME_CMK082C"/>
<reference evidence="10 11" key="2">
    <citation type="journal article" date="2007" name="BMC Biol.">
        <title>A 100%-complete sequence reveals unusually simple genomic features in the hot-spring red alga Cyanidioschyzon merolae.</title>
        <authorList>
            <person name="Nozaki H."/>
            <person name="Takano H."/>
            <person name="Misumi O."/>
            <person name="Terasawa K."/>
            <person name="Matsuzaki M."/>
            <person name="Maruyama S."/>
            <person name="Nishida K."/>
            <person name="Yagisawa F."/>
            <person name="Yoshida Y."/>
            <person name="Fujiwara T."/>
            <person name="Takio S."/>
            <person name="Tamura K."/>
            <person name="Chung S.J."/>
            <person name="Nakamura S."/>
            <person name="Kuroiwa H."/>
            <person name="Tanaka K."/>
            <person name="Sato N."/>
            <person name="Kuroiwa T."/>
        </authorList>
    </citation>
    <scope>NUCLEOTIDE SEQUENCE [LARGE SCALE GENOMIC DNA]</scope>
    <source>
        <strain evidence="10 11">10D</strain>
    </source>
</reference>
<keyword evidence="4 9" id="KW-0378">Hydrolase</keyword>
<evidence type="ECO:0000256" key="7">
    <source>
        <dbReference type="ARBA" id="ARBA00047761"/>
    </source>
</evidence>